<feature type="domain" description="Integral membrane bound transporter" evidence="6">
    <location>
        <begin position="54"/>
        <end position="177"/>
    </location>
</feature>
<keyword evidence="8" id="KW-1185">Reference proteome</keyword>
<evidence type="ECO:0000256" key="3">
    <source>
        <dbReference type="ARBA" id="ARBA00022989"/>
    </source>
</evidence>
<keyword evidence="3 5" id="KW-1133">Transmembrane helix</keyword>
<comment type="subcellular location">
    <subcellularLocation>
        <location evidence="1">Membrane</location>
        <topology evidence="1">Multi-pass membrane protein</topology>
    </subcellularLocation>
</comment>
<name>A0ABW0F693_9HYPH</name>
<keyword evidence="4 5" id="KW-0472">Membrane</keyword>
<sequence>MEAGRADKGAGRESRRIRRLRGYLAALRKRLPVGQRLRDGVEHALMSTAAALAAYLPTQALGLREGFWAAITAIAVVQTEFGATRTTARDQFVGAAIGGVIGVAVVLTTGQHIASYAIAAGLSVLAAWLLNVATAARLAGITATIILLVPHPGTSAQQMMLSRVFEVGWGVSVAIAIVWLAERLDPHSAA</sequence>
<feature type="transmembrane region" description="Helical" evidence="5">
    <location>
        <begin position="125"/>
        <end position="149"/>
    </location>
</feature>
<dbReference type="Pfam" id="PF13515">
    <property type="entry name" value="FUSC_2"/>
    <property type="match status" value="1"/>
</dbReference>
<evidence type="ECO:0000313" key="7">
    <source>
        <dbReference type="EMBL" id="MFC5294091.1"/>
    </source>
</evidence>
<proteinExistence type="predicted"/>
<gene>
    <name evidence="7" type="ORF">ACFPK2_13945</name>
</gene>
<dbReference type="EMBL" id="JBHSLI010000005">
    <property type="protein sequence ID" value="MFC5294091.1"/>
    <property type="molecule type" value="Genomic_DNA"/>
</dbReference>
<evidence type="ECO:0000313" key="8">
    <source>
        <dbReference type="Proteomes" id="UP001595976"/>
    </source>
</evidence>
<evidence type="ECO:0000256" key="1">
    <source>
        <dbReference type="ARBA" id="ARBA00004141"/>
    </source>
</evidence>
<keyword evidence="2 5" id="KW-0812">Transmembrane</keyword>
<dbReference type="RefSeq" id="WP_158445097.1">
    <property type="nucleotide sequence ID" value="NZ_JAOAOS010000005.1"/>
</dbReference>
<evidence type="ECO:0000256" key="2">
    <source>
        <dbReference type="ARBA" id="ARBA00022692"/>
    </source>
</evidence>
<evidence type="ECO:0000256" key="4">
    <source>
        <dbReference type="ARBA" id="ARBA00023136"/>
    </source>
</evidence>
<accession>A0ABW0F693</accession>
<reference evidence="8" key="1">
    <citation type="journal article" date="2019" name="Int. J. Syst. Evol. Microbiol.">
        <title>The Global Catalogue of Microorganisms (GCM) 10K type strain sequencing project: providing services to taxonomists for standard genome sequencing and annotation.</title>
        <authorList>
            <consortium name="The Broad Institute Genomics Platform"/>
            <consortium name="The Broad Institute Genome Sequencing Center for Infectious Disease"/>
            <person name="Wu L."/>
            <person name="Ma J."/>
        </authorList>
    </citation>
    <scope>NUCLEOTIDE SEQUENCE [LARGE SCALE GENOMIC DNA]</scope>
    <source>
        <strain evidence="8">CGMCC 1.15643</strain>
    </source>
</reference>
<dbReference type="InterPro" id="IPR049453">
    <property type="entry name" value="Memb_transporter_dom"/>
</dbReference>
<evidence type="ECO:0000259" key="6">
    <source>
        <dbReference type="Pfam" id="PF13515"/>
    </source>
</evidence>
<dbReference type="Proteomes" id="UP001595976">
    <property type="component" value="Unassembled WGS sequence"/>
</dbReference>
<evidence type="ECO:0000256" key="5">
    <source>
        <dbReference type="SAM" id="Phobius"/>
    </source>
</evidence>
<comment type="caution">
    <text evidence="7">The sequence shown here is derived from an EMBL/GenBank/DDBJ whole genome shotgun (WGS) entry which is preliminary data.</text>
</comment>
<feature type="transmembrane region" description="Helical" evidence="5">
    <location>
        <begin position="92"/>
        <end position="119"/>
    </location>
</feature>
<protein>
    <submittedName>
        <fullName evidence="7">Aromatic acid exporter family protein</fullName>
    </submittedName>
</protein>
<feature type="transmembrane region" description="Helical" evidence="5">
    <location>
        <begin position="161"/>
        <end position="181"/>
    </location>
</feature>
<organism evidence="7 8">
    <name type="scientific">Bosea minatitlanensis</name>
    <dbReference type="NCBI Taxonomy" id="128782"/>
    <lineage>
        <taxon>Bacteria</taxon>
        <taxon>Pseudomonadati</taxon>
        <taxon>Pseudomonadota</taxon>
        <taxon>Alphaproteobacteria</taxon>
        <taxon>Hyphomicrobiales</taxon>
        <taxon>Boseaceae</taxon>
        <taxon>Bosea</taxon>
    </lineage>
</organism>